<accession>A0A498QYB5</accession>
<keyword evidence="3" id="KW-1185">Reference proteome</keyword>
<keyword evidence="2" id="KW-0489">Methyltransferase</keyword>
<dbReference type="EMBL" id="UPPP01000053">
    <property type="protein sequence ID" value="VBB05176.1"/>
    <property type="molecule type" value="Genomic_DNA"/>
</dbReference>
<dbReference type="Pfam" id="PF08241">
    <property type="entry name" value="Methyltransf_11"/>
    <property type="match status" value="1"/>
</dbReference>
<gene>
    <name evidence="2" type="ORF">LUCI_0383</name>
</gene>
<evidence type="ECO:0000313" key="2">
    <source>
        <dbReference type="EMBL" id="VBB05176.1"/>
    </source>
</evidence>
<dbReference type="GO" id="GO:0008757">
    <property type="term" value="F:S-adenosylmethionine-dependent methyltransferase activity"/>
    <property type="evidence" value="ECO:0007669"/>
    <property type="project" value="InterPro"/>
</dbReference>
<dbReference type="InterPro" id="IPR029063">
    <property type="entry name" value="SAM-dependent_MTases_sf"/>
</dbReference>
<feature type="domain" description="Methyltransferase type 11" evidence="1">
    <location>
        <begin position="113"/>
        <end position="181"/>
    </location>
</feature>
<keyword evidence="2" id="KW-0808">Transferase</keyword>
<proteinExistence type="predicted"/>
<name>A0A498QYB5_9FIRM</name>
<evidence type="ECO:0000259" key="1">
    <source>
        <dbReference type="Pfam" id="PF08241"/>
    </source>
</evidence>
<dbReference type="GO" id="GO:0032259">
    <property type="term" value="P:methylation"/>
    <property type="evidence" value="ECO:0007669"/>
    <property type="project" value="UniProtKB-KW"/>
</dbReference>
<dbReference type="AlphaFoldDB" id="A0A498QYB5"/>
<dbReference type="SUPFAM" id="SSF53335">
    <property type="entry name" value="S-adenosyl-L-methionine-dependent methyltransferases"/>
    <property type="match status" value="1"/>
</dbReference>
<evidence type="ECO:0000313" key="3">
    <source>
        <dbReference type="Proteomes" id="UP000277811"/>
    </source>
</evidence>
<protein>
    <submittedName>
        <fullName evidence="2">Methyltransferase type 11</fullName>
    </submittedName>
</protein>
<dbReference type="InterPro" id="IPR013216">
    <property type="entry name" value="Methyltransf_11"/>
</dbReference>
<organism evidence="2 3">
    <name type="scientific">Lucifera butyrica</name>
    <dbReference type="NCBI Taxonomy" id="1351585"/>
    <lineage>
        <taxon>Bacteria</taxon>
        <taxon>Bacillati</taxon>
        <taxon>Bacillota</taxon>
        <taxon>Negativicutes</taxon>
        <taxon>Veillonellales</taxon>
        <taxon>Veillonellaceae</taxon>
        <taxon>Lucifera</taxon>
    </lineage>
</organism>
<sequence length="273" mass="30885">MKMETRLQSCVCTQKQLASPDFQLWCEKMGEPKMRMHRKIWEWCFICQALYERGMLENGRKGLGFAVGREPLAALFASLGCTVVATDLDLESAQKPGANWVATGEHAAGMEALNELGLCDEESFRRNVSFRAVNMNCIPGDLEGFDFCWSSCAFEHLGSIENGKQFIYNMVKCLKPGGFAVHTTEYNVSSNEATMDYLPSVLFRKCDFEEMTENLRRRGCSIDIDFTLGDGEADRFVDSPPYKHNPHLKFLFNGYVSTSMSLIIQKELAQKEK</sequence>
<dbReference type="Proteomes" id="UP000277811">
    <property type="component" value="Unassembled WGS sequence"/>
</dbReference>
<reference evidence="2 3" key="1">
    <citation type="submission" date="2018-06" db="EMBL/GenBank/DDBJ databases">
        <authorList>
            <person name="Strepis N."/>
        </authorList>
    </citation>
    <scope>NUCLEOTIDE SEQUENCE [LARGE SCALE GENOMIC DNA]</scope>
    <source>
        <strain evidence="2">LUCI</strain>
    </source>
</reference>
<dbReference type="Gene3D" id="3.40.50.150">
    <property type="entry name" value="Vaccinia Virus protein VP39"/>
    <property type="match status" value="1"/>
</dbReference>